<gene>
    <name evidence="2" type="ORF">HMPREF9710_02336</name>
</gene>
<dbReference type="PANTHER" id="PTHR38032:SF1">
    <property type="entry name" value="RNA-BINDING PROTEIN KHPB N-TERMINAL DOMAIN-CONTAINING PROTEIN"/>
    <property type="match status" value="1"/>
</dbReference>
<keyword evidence="3" id="KW-1185">Reference proteome</keyword>
<dbReference type="OrthoDB" id="8578642at2"/>
<dbReference type="STRING" id="47229.LO55_3057"/>
<dbReference type="InterPro" id="IPR005646">
    <property type="entry name" value="FapA"/>
</dbReference>
<dbReference type="Proteomes" id="UP000009874">
    <property type="component" value="Unassembled WGS sequence"/>
</dbReference>
<organism evidence="2 3">
    <name type="scientific">Massilia timonae CCUG 45783</name>
    <dbReference type="NCBI Taxonomy" id="883126"/>
    <lineage>
        <taxon>Bacteria</taxon>
        <taxon>Pseudomonadati</taxon>
        <taxon>Pseudomonadota</taxon>
        <taxon>Betaproteobacteria</taxon>
        <taxon>Burkholderiales</taxon>
        <taxon>Oxalobacteraceae</taxon>
        <taxon>Telluria group</taxon>
        <taxon>Massilia</taxon>
    </lineage>
</organism>
<dbReference type="RefSeq" id="WP_005666596.1">
    <property type="nucleotide sequence ID" value="NZ_JH992923.1"/>
</dbReference>
<dbReference type="HOGENOM" id="CLU_424947_0_0_4"/>
<dbReference type="AlphaFoldDB" id="K9DDK2"/>
<reference evidence="2 3" key="1">
    <citation type="submission" date="2012-09" db="EMBL/GenBank/DDBJ databases">
        <title>The Genome Sequence of Massilia timonae CCUG 45783.</title>
        <authorList>
            <consortium name="The Broad Institute Genome Sequencing Platform"/>
            <person name="Earl A."/>
            <person name="Ward D."/>
            <person name="Feldgarden M."/>
            <person name="Gevers D."/>
            <person name="Huys G."/>
            <person name="Walker B."/>
            <person name="Young S.K."/>
            <person name="Zeng Q."/>
            <person name="Gargeya S."/>
            <person name="Fitzgerald M."/>
            <person name="Haas B."/>
            <person name="Abouelleil A."/>
            <person name="Alvarado L."/>
            <person name="Arachchi H.M."/>
            <person name="Berlin A.M."/>
            <person name="Chapman S.B."/>
            <person name="Goldberg J."/>
            <person name="Griggs A."/>
            <person name="Gujja S."/>
            <person name="Hansen M."/>
            <person name="Howarth C."/>
            <person name="Imamovic A."/>
            <person name="Larimer J."/>
            <person name="McCowen C."/>
            <person name="Montmayeur A."/>
            <person name="Murphy C."/>
            <person name="Neiman D."/>
            <person name="Pearson M."/>
            <person name="Priest M."/>
            <person name="Roberts A."/>
            <person name="Saif S."/>
            <person name="Shea T."/>
            <person name="Sisk P."/>
            <person name="Sykes S."/>
            <person name="Wortman J."/>
            <person name="Nusbaum C."/>
            <person name="Birren B."/>
        </authorList>
    </citation>
    <scope>NUCLEOTIDE SEQUENCE [LARGE SCALE GENOMIC DNA]</scope>
    <source>
        <strain evidence="2 3">CCUG 45783</strain>
    </source>
</reference>
<evidence type="ECO:0000313" key="3">
    <source>
        <dbReference type="Proteomes" id="UP000009874"/>
    </source>
</evidence>
<evidence type="ECO:0000313" key="2">
    <source>
        <dbReference type="EMBL" id="EKU82313.1"/>
    </source>
</evidence>
<comment type="caution">
    <text evidence="2">The sequence shown here is derived from an EMBL/GenBank/DDBJ whole genome shotgun (WGS) entry which is preliminary data.</text>
</comment>
<dbReference type="PANTHER" id="PTHR38032">
    <property type="entry name" value="POLYMERASE-RELATED"/>
    <property type="match status" value="1"/>
</dbReference>
<dbReference type="PATRIC" id="fig|883126.3.peg.2367"/>
<evidence type="ECO:0000259" key="1">
    <source>
        <dbReference type="Pfam" id="PF20250"/>
    </source>
</evidence>
<dbReference type="eggNOG" id="COG1315">
    <property type="taxonomic scope" value="Bacteria"/>
</dbReference>
<dbReference type="EMBL" id="AGZI01000027">
    <property type="protein sequence ID" value="EKU82313.1"/>
    <property type="molecule type" value="Genomic_DNA"/>
</dbReference>
<accession>K9DDK2</accession>
<sequence>MSDLAVLPDAAPATAAPAVRFDSKGPEHCIARRDDGVYADPEVLGTTLVAAVDGILRSSHYLAGLDYPVLIKALYGHGPELPRDAAGRVVVRIAADIVPFTPQRQALYRSVKIADGQAEYYFEPVFERDEEGGERQTRLDVDEFVADMWAKGIRFGAEVGAIRSHIESGAAGRYVVARRLEPLPGMDARVEEVTSDLHRSDAPRQLANGKLDLMSFQNRFPQVAAGTRLLRKVPRTSGSPGFDLNGIPIAPEVAKDLDLATYAADGTTVELAPEGEFLVARQDGFLSVDPKSSRIAITDKIVSRDGVSARTTGNLHLAGDYEEFGEVQEQRIIEAESITVHGDVYGHLVARRGAILLRRNLVGGSARNLDGGVRVLGVASQATIQATKGEVRLERAENCVISGARIRIETAINCEIIGDEVEVAHAEGSAIAGRRVAIGRAGPWKQGEMLAWLLRPDCARVDAALAQVRQRVDQFGQLAAQRRSAMETLTGQPEMRKYLLIAPRLRKGELVLTPEQEPQFRRLAASVAPALKELGRLSQEAKSLDGERAAGMALLKRLEAQRFERVGAAGVALGMLAGEVQVLALPYEPDLGCVWDMTARDIKLRLRDTKGAEVLHAGCEGAWSWDTSMATAEAQAAS</sequence>
<dbReference type="Pfam" id="PF20250">
    <property type="entry name" value="FapA_N"/>
    <property type="match status" value="1"/>
</dbReference>
<name>K9DDK2_9BURK</name>
<proteinExistence type="predicted"/>
<dbReference type="InterPro" id="IPR046866">
    <property type="entry name" value="FapA_N"/>
</dbReference>
<protein>
    <recommendedName>
        <fullName evidence="1">Flagellar Assembly Protein A N-terminal region domain-containing protein</fullName>
    </recommendedName>
</protein>
<feature type="domain" description="Flagellar Assembly Protein A N-terminal region" evidence="1">
    <location>
        <begin position="134"/>
        <end position="289"/>
    </location>
</feature>